<protein>
    <submittedName>
        <fullName evidence="1">Uncharacterized protein</fullName>
    </submittedName>
</protein>
<evidence type="ECO:0000313" key="1">
    <source>
        <dbReference type="EMBL" id="MBB5172453.1"/>
    </source>
</evidence>
<keyword evidence="2" id="KW-1185">Reference proteome</keyword>
<sequence length="199" mass="23565">MGEAKTPFYLCDLIFHEDFTDCEDPVTWYVLMINRLRDFAATASMNQERVLIYDAKGLVYDTATPYSDEDRDDDELSIVNYNNPKVIDAYDPWTAIASLIKERFIHIWGKYPTFSEENKTHGCKNCIFNTQKKGEPFCIAWDYKNAQREWEKPCFWLTNGEKMKAHHYVYSDEVMRDMSHRVTYRSVSLRTDKYKGLEK</sequence>
<dbReference type="EMBL" id="JACHHB010000002">
    <property type="protein sequence ID" value="MBB5172453.1"/>
    <property type="molecule type" value="Genomic_DNA"/>
</dbReference>
<name>A0A840QM75_9BACI</name>
<dbReference type="AlphaFoldDB" id="A0A840QM75"/>
<comment type="caution">
    <text evidence="1">The sequence shown here is derived from an EMBL/GenBank/DDBJ whole genome shotgun (WGS) entry which is preliminary data.</text>
</comment>
<reference evidence="1 2" key="1">
    <citation type="submission" date="2020-08" db="EMBL/GenBank/DDBJ databases">
        <title>Genomic Encyclopedia of Type Strains, Phase IV (KMG-IV): sequencing the most valuable type-strain genomes for metagenomic binning, comparative biology and taxonomic classification.</title>
        <authorList>
            <person name="Goeker M."/>
        </authorList>
    </citation>
    <scope>NUCLEOTIDE SEQUENCE [LARGE SCALE GENOMIC DNA]</scope>
    <source>
        <strain evidence="1 2">DSM 24696</strain>
    </source>
</reference>
<accession>A0A840QM75</accession>
<evidence type="ECO:0000313" key="2">
    <source>
        <dbReference type="Proteomes" id="UP000551878"/>
    </source>
</evidence>
<proteinExistence type="predicted"/>
<dbReference type="Proteomes" id="UP000551878">
    <property type="component" value="Unassembled WGS sequence"/>
</dbReference>
<gene>
    <name evidence="1" type="ORF">HNQ41_000597</name>
</gene>
<dbReference type="RefSeq" id="WP_184662920.1">
    <property type="nucleotide sequence ID" value="NZ_JACHHB010000002.1"/>
</dbReference>
<organism evidence="1 2">
    <name type="scientific">Texcoconibacillus texcoconensis</name>
    <dbReference type="NCBI Taxonomy" id="1095777"/>
    <lineage>
        <taxon>Bacteria</taxon>
        <taxon>Bacillati</taxon>
        <taxon>Bacillota</taxon>
        <taxon>Bacilli</taxon>
        <taxon>Bacillales</taxon>
        <taxon>Bacillaceae</taxon>
        <taxon>Texcoconibacillus</taxon>
    </lineage>
</organism>